<feature type="non-terminal residue" evidence="1">
    <location>
        <position position="1"/>
    </location>
</feature>
<protein>
    <submittedName>
        <fullName evidence="1">Uncharacterized protein</fullName>
    </submittedName>
</protein>
<dbReference type="EMBL" id="BARU01003250">
    <property type="protein sequence ID" value="GAH21946.1"/>
    <property type="molecule type" value="Genomic_DNA"/>
</dbReference>
<comment type="caution">
    <text evidence="1">The sequence shown here is derived from an EMBL/GenBank/DDBJ whole genome shotgun (WGS) entry which is preliminary data.</text>
</comment>
<dbReference type="AlphaFoldDB" id="X1DM10"/>
<reference evidence="1" key="1">
    <citation type="journal article" date="2014" name="Front. Microbiol.">
        <title>High frequency of phylogenetically diverse reductive dehalogenase-homologous genes in deep subseafloor sedimentary metagenomes.</title>
        <authorList>
            <person name="Kawai M."/>
            <person name="Futagami T."/>
            <person name="Toyoda A."/>
            <person name="Takaki Y."/>
            <person name="Nishi S."/>
            <person name="Hori S."/>
            <person name="Arai W."/>
            <person name="Tsubouchi T."/>
            <person name="Morono Y."/>
            <person name="Uchiyama I."/>
            <person name="Ito T."/>
            <person name="Fujiyama A."/>
            <person name="Inagaki F."/>
            <person name="Takami H."/>
        </authorList>
    </citation>
    <scope>NUCLEOTIDE SEQUENCE</scope>
    <source>
        <strain evidence="1">Expedition CK06-06</strain>
    </source>
</reference>
<organism evidence="1">
    <name type="scientific">marine sediment metagenome</name>
    <dbReference type="NCBI Taxonomy" id="412755"/>
    <lineage>
        <taxon>unclassified sequences</taxon>
        <taxon>metagenomes</taxon>
        <taxon>ecological metagenomes</taxon>
    </lineage>
</organism>
<evidence type="ECO:0000313" key="1">
    <source>
        <dbReference type="EMBL" id="GAH21946.1"/>
    </source>
</evidence>
<proteinExistence type="predicted"/>
<name>X1DM10_9ZZZZ</name>
<accession>X1DM10</accession>
<sequence>AVVAAVKSYKGRIFRYLIIGKIIEKMVYK</sequence>
<gene>
    <name evidence="1" type="ORF">S03H2_07152</name>
</gene>